<feature type="transmembrane region" description="Helical" evidence="1">
    <location>
        <begin position="82"/>
        <end position="100"/>
    </location>
</feature>
<dbReference type="AlphaFoldDB" id="A0A8S2ER43"/>
<keyword evidence="1" id="KW-1133">Transmembrane helix</keyword>
<dbReference type="Proteomes" id="UP000677228">
    <property type="component" value="Unassembled WGS sequence"/>
</dbReference>
<evidence type="ECO:0000256" key="1">
    <source>
        <dbReference type="SAM" id="Phobius"/>
    </source>
</evidence>
<dbReference type="EMBL" id="CAJNOK010018510">
    <property type="protein sequence ID" value="CAF1283562.1"/>
    <property type="molecule type" value="Genomic_DNA"/>
</dbReference>
<dbReference type="Proteomes" id="UP000682733">
    <property type="component" value="Unassembled WGS sequence"/>
</dbReference>
<name>A0A8S2ER43_9BILA</name>
<comment type="caution">
    <text evidence="2">The sequence shown here is derived from an EMBL/GenBank/DDBJ whole genome shotgun (WGS) entry which is preliminary data.</text>
</comment>
<evidence type="ECO:0000313" key="4">
    <source>
        <dbReference type="Proteomes" id="UP000677228"/>
    </source>
</evidence>
<dbReference type="InterPro" id="IPR036940">
    <property type="entry name" value="PI3/4_kinase_cat_sf"/>
</dbReference>
<keyword evidence="1" id="KW-0472">Membrane</keyword>
<proteinExistence type="predicted"/>
<evidence type="ECO:0000313" key="2">
    <source>
        <dbReference type="EMBL" id="CAF1283562.1"/>
    </source>
</evidence>
<protein>
    <submittedName>
        <fullName evidence="2">Uncharacterized protein</fullName>
    </submittedName>
</protein>
<evidence type="ECO:0000313" key="3">
    <source>
        <dbReference type="EMBL" id="CAF4088442.1"/>
    </source>
</evidence>
<accession>A0A8S2ER43</accession>
<feature type="non-terminal residue" evidence="2">
    <location>
        <position position="1"/>
    </location>
</feature>
<organism evidence="2 4">
    <name type="scientific">Didymodactylos carnosus</name>
    <dbReference type="NCBI Taxonomy" id="1234261"/>
    <lineage>
        <taxon>Eukaryota</taxon>
        <taxon>Metazoa</taxon>
        <taxon>Spiralia</taxon>
        <taxon>Gnathifera</taxon>
        <taxon>Rotifera</taxon>
        <taxon>Eurotatoria</taxon>
        <taxon>Bdelloidea</taxon>
        <taxon>Philodinida</taxon>
        <taxon>Philodinidae</taxon>
        <taxon>Didymodactylos</taxon>
    </lineage>
</organism>
<sequence>LLWAQFYRNKQKKWSIYGPPPVKGLKSAVDYFKNLFLEKKLWVVRDHKKSMSSKEDGLFKNVCHYSQFCLPVTLSESGFKPFVISFLICYIVQVLTIFFFTEVLQKAYCKNVEILETSDKDNVPIHTEKNETVSYGSDYDLASKADTGLPCFRGHTLEQLNARFKPDASEADAGRYMPDVINRCARSLRTRLYDIVQWYQNKIPY</sequence>
<gene>
    <name evidence="2" type="ORF">OVA965_LOCUS27756</name>
    <name evidence="3" type="ORF">TMI583_LOCUS28503</name>
</gene>
<dbReference type="Gene3D" id="1.10.1070.11">
    <property type="entry name" value="Phosphatidylinositol 3-/4-kinase, catalytic domain"/>
    <property type="match status" value="1"/>
</dbReference>
<keyword evidence="1" id="KW-0812">Transmembrane</keyword>
<dbReference type="EMBL" id="CAJOBA010040075">
    <property type="protein sequence ID" value="CAF4088442.1"/>
    <property type="molecule type" value="Genomic_DNA"/>
</dbReference>
<reference evidence="2" key="1">
    <citation type="submission" date="2021-02" db="EMBL/GenBank/DDBJ databases">
        <authorList>
            <person name="Nowell W R."/>
        </authorList>
    </citation>
    <scope>NUCLEOTIDE SEQUENCE</scope>
</reference>